<protein>
    <submittedName>
        <fullName evidence="1">Uncharacterized protein</fullName>
    </submittedName>
</protein>
<dbReference type="AlphaFoldDB" id="A0A370NJF7"/>
<comment type="caution">
    <text evidence="1">The sequence shown here is derived from an EMBL/GenBank/DDBJ whole genome shotgun (WGS) entry which is preliminary data.</text>
</comment>
<organism evidence="1 2">
    <name type="scientific">Cupriavidus lacunae</name>
    <dbReference type="NCBI Taxonomy" id="2666307"/>
    <lineage>
        <taxon>Bacteria</taxon>
        <taxon>Pseudomonadati</taxon>
        <taxon>Pseudomonadota</taxon>
        <taxon>Betaproteobacteria</taxon>
        <taxon>Burkholderiales</taxon>
        <taxon>Burkholderiaceae</taxon>
        <taxon>Cupriavidus</taxon>
    </lineage>
</organism>
<dbReference type="EMBL" id="QKWJ01000086">
    <property type="protein sequence ID" value="RDK05696.1"/>
    <property type="molecule type" value="Genomic_DNA"/>
</dbReference>
<sequence>MQSKIPGHTLNVFADLVRRWHLADIEEKCVYRFGPFGSHKLIKKSMPVLFPEVPVPEMAGPSVSANDDALMILRNVERVGKVTENQSSAASRILPRLA</sequence>
<reference evidence="2" key="1">
    <citation type="submission" date="2018-06" db="EMBL/GenBank/DDBJ databases">
        <authorList>
            <person name="Feng T."/>
            <person name="Jeon C.O."/>
        </authorList>
    </citation>
    <scope>NUCLEOTIDE SEQUENCE [LARGE SCALE GENOMIC DNA]</scope>
    <source>
        <strain evidence="2">S23</strain>
    </source>
</reference>
<keyword evidence="2" id="KW-1185">Reference proteome</keyword>
<gene>
    <name evidence="1" type="ORF">DN412_35545</name>
</gene>
<proteinExistence type="predicted"/>
<dbReference type="Proteomes" id="UP000255165">
    <property type="component" value="Unassembled WGS sequence"/>
</dbReference>
<name>A0A370NJF7_9BURK</name>
<accession>A0A370NJF7</accession>
<evidence type="ECO:0000313" key="2">
    <source>
        <dbReference type="Proteomes" id="UP000255165"/>
    </source>
</evidence>
<dbReference type="RefSeq" id="WP_115215842.1">
    <property type="nucleotide sequence ID" value="NZ_QKWJ01000086.1"/>
</dbReference>
<evidence type="ECO:0000313" key="1">
    <source>
        <dbReference type="EMBL" id="RDK05696.1"/>
    </source>
</evidence>